<accession>A0A2N5M0B7</accession>
<dbReference type="Gene3D" id="3.90.550.10">
    <property type="entry name" value="Spore Coat Polysaccharide Biosynthesis Protein SpsA, Chain A"/>
    <property type="match status" value="1"/>
</dbReference>
<keyword evidence="3 5" id="KW-0808">Transferase</keyword>
<evidence type="ECO:0000256" key="2">
    <source>
        <dbReference type="ARBA" id="ARBA00022676"/>
    </source>
</evidence>
<reference evidence="5 6" key="1">
    <citation type="submission" date="2017-11" db="EMBL/GenBank/DDBJ databases">
        <title>Comparitive Functional Genomics of Dry Heat Resistant strains isolated from the Viking Spacecraft.</title>
        <authorList>
            <person name="Seuylemezian A."/>
            <person name="Cooper K."/>
            <person name="Vaishampayan P."/>
        </authorList>
    </citation>
    <scope>NUCLEOTIDE SEQUENCE [LARGE SCALE GENOMIC DNA]</scope>
    <source>
        <strain evidence="5 6">V1-29</strain>
    </source>
</reference>
<evidence type="ECO:0000256" key="3">
    <source>
        <dbReference type="ARBA" id="ARBA00022679"/>
    </source>
</evidence>
<comment type="caution">
    <text evidence="5">The sequence shown here is derived from an EMBL/GenBank/DDBJ whole genome shotgun (WGS) entry which is preliminary data.</text>
</comment>
<dbReference type="InterPro" id="IPR029044">
    <property type="entry name" value="Nucleotide-diphossugar_trans"/>
</dbReference>
<keyword evidence="2" id="KW-0328">Glycosyltransferase</keyword>
<sequence>MLVSVIMAVYNGETNVKKALDSVLAQTYMTLEIIVINDGSTDSTLSILEQINDSRVRVINLDENQGAANALNIGISETQGDWIAIQDADDISYPARIEEQVNYIHLYPDIVGIGSLVKCIFGNTNKENRRASRRRNTAVSREEIRKNMYWICPFTHSSVMFSKTAFLEVGGYDTSLNIAYDYDLWLKLIEKGDMAKVPKILLDYSIHPGSLSHKDKFATLQEMQLSSSRAIFRKLYSEKHSEPRVIVMGPQGACEKYKEIIAPLSGLSVTEAVYKNWENEVPYAAQNVLELKNDAIIILDHRNKKRLLKYLQRTGLTLNEQVFNIYNIRKKNNKFTAY</sequence>
<dbReference type="EMBL" id="PGUY01000078">
    <property type="protein sequence ID" value="PLT27800.1"/>
    <property type="molecule type" value="Genomic_DNA"/>
</dbReference>
<proteinExistence type="inferred from homology"/>
<evidence type="ECO:0000256" key="1">
    <source>
        <dbReference type="ARBA" id="ARBA00006739"/>
    </source>
</evidence>
<dbReference type="InterPro" id="IPR001173">
    <property type="entry name" value="Glyco_trans_2-like"/>
</dbReference>
<comment type="similarity">
    <text evidence="1">Belongs to the glycosyltransferase 2 family.</text>
</comment>
<organism evidence="5 6">
    <name type="scientific">Peribacillus deserti</name>
    <dbReference type="NCBI Taxonomy" id="673318"/>
    <lineage>
        <taxon>Bacteria</taxon>
        <taxon>Bacillati</taxon>
        <taxon>Bacillota</taxon>
        <taxon>Bacilli</taxon>
        <taxon>Bacillales</taxon>
        <taxon>Bacillaceae</taxon>
        <taxon>Peribacillus</taxon>
    </lineage>
</organism>
<dbReference type="InterPro" id="IPR050834">
    <property type="entry name" value="Glycosyltransf_2"/>
</dbReference>
<dbReference type="RefSeq" id="WP_101645548.1">
    <property type="nucleotide sequence ID" value="NZ_PGUY01000078.1"/>
</dbReference>
<gene>
    <name evidence="5" type="ORF">CUU66_22065</name>
</gene>
<dbReference type="PANTHER" id="PTHR43685">
    <property type="entry name" value="GLYCOSYLTRANSFERASE"/>
    <property type="match status" value="1"/>
</dbReference>
<name>A0A2N5M0B7_9BACI</name>
<keyword evidence="6" id="KW-1185">Reference proteome</keyword>
<dbReference type="GO" id="GO:0016757">
    <property type="term" value="F:glycosyltransferase activity"/>
    <property type="evidence" value="ECO:0007669"/>
    <property type="project" value="UniProtKB-KW"/>
</dbReference>
<dbReference type="Proteomes" id="UP000234748">
    <property type="component" value="Unassembled WGS sequence"/>
</dbReference>
<dbReference type="Pfam" id="PF00535">
    <property type="entry name" value="Glycos_transf_2"/>
    <property type="match status" value="1"/>
</dbReference>
<evidence type="ECO:0000259" key="4">
    <source>
        <dbReference type="Pfam" id="PF00535"/>
    </source>
</evidence>
<dbReference type="OrthoDB" id="9815829at2"/>
<protein>
    <submittedName>
        <fullName evidence="5">Glycosyl transferase family 2</fullName>
    </submittedName>
</protein>
<dbReference type="PANTHER" id="PTHR43685:SF5">
    <property type="entry name" value="GLYCOSYLTRANSFERASE EPSE-RELATED"/>
    <property type="match status" value="1"/>
</dbReference>
<dbReference type="AlphaFoldDB" id="A0A2N5M0B7"/>
<dbReference type="SUPFAM" id="SSF53448">
    <property type="entry name" value="Nucleotide-diphospho-sugar transferases"/>
    <property type="match status" value="1"/>
</dbReference>
<feature type="domain" description="Glycosyltransferase 2-like" evidence="4">
    <location>
        <begin position="4"/>
        <end position="163"/>
    </location>
</feature>
<evidence type="ECO:0000313" key="5">
    <source>
        <dbReference type="EMBL" id="PLT27800.1"/>
    </source>
</evidence>
<evidence type="ECO:0000313" key="6">
    <source>
        <dbReference type="Proteomes" id="UP000234748"/>
    </source>
</evidence>